<protein>
    <submittedName>
        <fullName evidence="2">Uncharacterized protein</fullName>
    </submittedName>
</protein>
<evidence type="ECO:0000313" key="2">
    <source>
        <dbReference type="EMBL" id="KZC14183.1"/>
    </source>
</evidence>
<dbReference type="AlphaFoldDB" id="A0A154PQP7"/>
<feature type="region of interest" description="Disordered" evidence="1">
    <location>
        <begin position="99"/>
        <end position="245"/>
    </location>
</feature>
<organism evidence="2 3">
    <name type="scientific">Dufourea novaeangliae</name>
    <name type="common">Sweat bee</name>
    <dbReference type="NCBI Taxonomy" id="178035"/>
    <lineage>
        <taxon>Eukaryota</taxon>
        <taxon>Metazoa</taxon>
        <taxon>Ecdysozoa</taxon>
        <taxon>Arthropoda</taxon>
        <taxon>Hexapoda</taxon>
        <taxon>Insecta</taxon>
        <taxon>Pterygota</taxon>
        <taxon>Neoptera</taxon>
        <taxon>Endopterygota</taxon>
        <taxon>Hymenoptera</taxon>
        <taxon>Apocrita</taxon>
        <taxon>Aculeata</taxon>
        <taxon>Apoidea</taxon>
        <taxon>Anthophila</taxon>
        <taxon>Halictidae</taxon>
        <taxon>Rophitinae</taxon>
        <taxon>Dufourea</taxon>
    </lineage>
</organism>
<feature type="compositionally biased region" description="Basic residues" evidence="1">
    <location>
        <begin position="139"/>
        <end position="148"/>
    </location>
</feature>
<evidence type="ECO:0000313" key="3">
    <source>
        <dbReference type="Proteomes" id="UP000076502"/>
    </source>
</evidence>
<dbReference type="EMBL" id="KQ435041">
    <property type="protein sequence ID" value="KZC14183.1"/>
    <property type="molecule type" value="Genomic_DNA"/>
</dbReference>
<feature type="region of interest" description="Disordered" evidence="1">
    <location>
        <begin position="40"/>
        <end position="76"/>
    </location>
</feature>
<reference evidence="2 3" key="1">
    <citation type="submission" date="2015-07" db="EMBL/GenBank/DDBJ databases">
        <title>The genome of Dufourea novaeangliae.</title>
        <authorList>
            <person name="Pan H."/>
            <person name="Kapheim K."/>
        </authorList>
    </citation>
    <scope>NUCLEOTIDE SEQUENCE [LARGE SCALE GENOMIC DNA]</scope>
    <source>
        <strain evidence="2">0120121106</strain>
        <tissue evidence="2">Whole body</tissue>
    </source>
</reference>
<accession>A0A154PQP7</accession>
<proteinExistence type="predicted"/>
<sequence length="285" mass="31821">MEGSSADIPPLNPEETSQPPNSIAIIYDVDVPRERYRPILISGKRLRPRDTKNHSRSRRGRYSNSPGVMRDYRKRRQSRETRVWLHVFSVRDHSLVNSEIERSGHGETTGKRAIHSDERDEKQEGSTRNDREQAGAGSFRKRRGKGKKNNSNPAALLSSKTSRHDYESRRKPNESTVKRAALTSPTILSISAAGPPRGAEETTIRCPWGPPKKGEDEEVGSVEVRSTDQSKIPQLMSPWGEGSPFRRQGKISPAQKGGSQRAMIIVVYGTGAAGERYTFCGFLGR</sequence>
<gene>
    <name evidence="2" type="ORF">WN55_06559</name>
</gene>
<evidence type="ECO:0000256" key="1">
    <source>
        <dbReference type="SAM" id="MobiDB-lite"/>
    </source>
</evidence>
<name>A0A154PQP7_DUFNO</name>
<feature type="region of interest" description="Disordered" evidence="1">
    <location>
        <begin position="1"/>
        <end position="23"/>
    </location>
</feature>
<feature type="compositionally biased region" description="Basic and acidic residues" evidence="1">
    <location>
        <begin position="99"/>
        <end position="133"/>
    </location>
</feature>
<dbReference type="Proteomes" id="UP000076502">
    <property type="component" value="Unassembled WGS sequence"/>
</dbReference>
<feature type="compositionally biased region" description="Basic and acidic residues" evidence="1">
    <location>
        <begin position="162"/>
        <end position="177"/>
    </location>
</feature>
<keyword evidence="3" id="KW-1185">Reference proteome</keyword>